<keyword evidence="1" id="KW-0472">Membrane</keyword>
<dbReference type="GeneID" id="26122693"/>
<dbReference type="KEGG" id="vg:26122693"/>
<keyword evidence="3" id="KW-1185">Reference proteome</keyword>
<feature type="transmembrane region" description="Helical" evidence="1">
    <location>
        <begin position="132"/>
        <end position="151"/>
    </location>
</feature>
<dbReference type="Proteomes" id="UP000142477">
    <property type="component" value="Segment"/>
</dbReference>
<evidence type="ECO:0000313" key="2">
    <source>
        <dbReference type="EMBL" id="ALA62377.1"/>
    </source>
</evidence>
<sequence length="171" mass="20410">MDIFLLSVFYSFINISTVLLVYAYFIEEFYLCVNDNKNHHMLLYCIEFSFLLYIISYILLIRCLCLSRNNVSTNYKKVAILYVAHTTINLSWFLVLYIMKLFRLALVISDIGCMLSLYIAHLWTITNRQHSTYYLPYMLINIINMYISYNISTGSLVSKYKYTYKAYERIE</sequence>
<reference evidence="2 3" key="1">
    <citation type="journal article" date="2015" name="Infect. Genet. Evol.">
        <title>Unique genomic organization of a novel Avipoxvirus detected in turkey (Meleagris gallopavo).</title>
        <authorList>
            <person name="Banyai K."/>
            <person name="Palya V."/>
            <person name="Denes B."/>
            <person name="Glavits R."/>
            <person name="Ivanics E."/>
            <person name="Horvath B."/>
            <person name="Farkas S.L."/>
            <person name="Marton S."/>
            <person name="Balint A."/>
            <person name="Gyuranecz M."/>
            <person name="Erdelyi K."/>
            <person name="Dan A."/>
        </authorList>
    </citation>
    <scope>NUCLEOTIDE SEQUENCE [LARGE SCALE GENOMIC DNA]</scope>
    <source>
        <strain evidence="2 3">TKPV-HU1124/2011</strain>
    </source>
</reference>
<feature type="transmembrane region" description="Helical" evidence="1">
    <location>
        <begin position="41"/>
        <end position="66"/>
    </location>
</feature>
<evidence type="ECO:0000256" key="1">
    <source>
        <dbReference type="SAM" id="Phobius"/>
    </source>
</evidence>
<keyword evidence="1" id="KW-0812">Transmembrane</keyword>
<feature type="transmembrane region" description="Helical" evidence="1">
    <location>
        <begin position="7"/>
        <end position="26"/>
    </location>
</feature>
<protein>
    <submittedName>
        <fullName evidence="2">Uncharacterized protein</fullName>
    </submittedName>
</protein>
<evidence type="ECO:0000313" key="3">
    <source>
        <dbReference type="Proteomes" id="UP000142477"/>
    </source>
</evidence>
<feature type="transmembrane region" description="Helical" evidence="1">
    <location>
        <begin position="104"/>
        <end position="125"/>
    </location>
</feature>
<accession>A0A0M3ZPI3</accession>
<keyword evidence="1" id="KW-1133">Transmembrane helix</keyword>
<organism evidence="2 3">
    <name type="scientific">Turkeypox virus</name>
    <dbReference type="NCBI Taxonomy" id="336486"/>
    <lineage>
        <taxon>Viruses</taxon>
        <taxon>Varidnaviria</taxon>
        <taxon>Bamfordvirae</taxon>
        <taxon>Nucleocytoviricota</taxon>
        <taxon>Pokkesviricetes</taxon>
        <taxon>Chitovirales</taxon>
        <taxon>Poxviridae</taxon>
        <taxon>Chordopoxvirinae</taxon>
        <taxon>Avipoxvirus</taxon>
        <taxon>Avipoxvirus turkeypox</taxon>
    </lineage>
</organism>
<proteinExistence type="predicted"/>
<dbReference type="EMBL" id="KP728110">
    <property type="protein sequence ID" value="ALA62377.1"/>
    <property type="molecule type" value="Genomic_DNA"/>
</dbReference>
<name>A0A0M3ZPI3_9POXV</name>
<dbReference type="RefSeq" id="YP_009177024.1">
    <property type="nucleotide sequence ID" value="NC_028238.1"/>
</dbReference>
<feature type="transmembrane region" description="Helical" evidence="1">
    <location>
        <begin position="78"/>
        <end position="98"/>
    </location>
</feature>